<evidence type="ECO:0000256" key="7">
    <source>
        <dbReference type="ARBA" id="ARBA00023163"/>
    </source>
</evidence>
<keyword evidence="6" id="KW-0010">Activator</keyword>
<dbReference type="SMART" id="SM01366">
    <property type="entry name" value="c-clamp"/>
    <property type="match status" value="1"/>
</dbReference>
<dbReference type="EMBL" id="AB057745">
    <property type="protein sequence ID" value="BAB68354.1"/>
    <property type="molecule type" value="mRNA"/>
</dbReference>
<dbReference type="FunFam" id="1.10.30.10:FF:000001">
    <property type="entry name" value="transcription factor 7 isoform X2"/>
    <property type="match status" value="1"/>
</dbReference>
<dbReference type="PROSITE" id="PS50118">
    <property type="entry name" value="HMG_BOX_2"/>
    <property type="match status" value="1"/>
</dbReference>
<feature type="domain" description="HMG box" evidence="11">
    <location>
        <begin position="278"/>
        <end position="346"/>
    </location>
</feature>
<evidence type="ECO:0000256" key="8">
    <source>
        <dbReference type="ARBA" id="ARBA00023242"/>
    </source>
</evidence>
<evidence type="ECO:0000256" key="5">
    <source>
        <dbReference type="ARBA" id="ARBA00023125"/>
    </source>
</evidence>
<gene>
    <name evidence="12" type="primary">Cs-tcf</name>
</gene>
<protein>
    <submittedName>
        <fullName evidence="12">Cs-tcf protein</fullName>
    </submittedName>
</protein>
<dbReference type="CDD" id="cd21996">
    <property type="entry name" value="HMG-box_TCF7-like"/>
    <property type="match status" value="1"/>
</dbReference>
<keyword evidence="5 9" id="KW-0238">DNA-binding</keyword>
<dbReference type="InterPro" id="IPR036910">
    <property type="entry name" value="HMG_box_dom_sf"/>
</dbReference>
<evidence type="ECO:0000256" key="3">
    <source>
        <dbReference type="ARBA" id="ARBA00022687"/>
    </source>
</evidence>
<feature type="region of interest" description="Disordered" evidence="10">
    <location>
        <begin position="231"/>
        <end position="277"/>
    </location>
</feature>
<evidence type="ECO:0000259" key="11">
    <source>
        <dbReference type="PROSITE" id="PS50118"/>
    </source>
</evidence>
<dbReference type="InterPro" id="IPR009071">
    <property type="entry name" value="HMG_box_dom"/>
</dbReference>
<keyword evidence="3" id="KW-0879">Wnt signaling pathway</keyword>
<dbReference type="AlphaFoldDB" id="Q95YK0"/>
<accession>Q95YK0</accession>
<feature type="region of interest" description="Disordered" evidence="10">
    <location>
        <begin position="627"/>
        <end position="659"/>
    </location>
</feature>
<keyword evidence="8 9" id="KW-0539">Nucleus</keyword>
<dbReference type="GO" id="GO:0000978">
    <property type="term" value="F:RNA polymerase II cis-regulatory region sequence-specific DNA binding"/>
    <property type="evidence" value="ECO:0007669"/>
    <property type="project" value="TreeGrafter"/>
</dbReference>
<feature type="region of interest" description="Disordered" evidence="10">
    <location>
        <begin position="343"/>
        <end position="367"/>
    </location>
</feature>
<feature type="region of interest" description="Disordered" evidence="10">
    <location>
        <begin position="400"/>
        <end position="572"/>
    </location>
</feature>
<dbReference type="GO" id="GO:1990907">
    <property type="term" value="C:beta-catenin-TCF complex"/>
    <property type="evidence" value="ECO:0007669"/>
    <property type="project" value="TreeGrafter"/>
</dbReference>
<feature type="compositionally biased region" description="Basic and acidic residues" evidence="10">
    <location>
        <begin position="252"/>
        <end position="274"/>
    </location>
</feature>
<dbReference type="PANTHER" id="PTHR10373">
    <property type="entry name" value="TRANSCRIPTION FACTOR 7 FAMILY MEMBER"/>
    <property type="match status" value="1"/>
</dbReference>
<feature type="region of interest" description="Disordered" evidence="10">
    <location>
        <begin position="1"/>
        <end position="90"/>
    </location>
</feature>
<dbReference type="GO" id="GO:0000785">
    <property type="term" value="C:chromatin"/>
    <property type="evidence" value="ECO:0007669"/>
    <property type="project" value="TreeGrafter"/>
</dbReference>
<name>Q95YK0_CIOSA</name>
<reference evidence="12" key="1">
    <citation type="submission" date="2001-03" db="EMBL/GenBank/DDBJ databases">
        <title>Ciona savignyi genes.</title>
        <authorList>
            <person name="Imai K.S."/>
            <person name="Satoh N."/>
            <person name="Satou Y."/>
        </authorList>
    </citation>
    <scope>NUCLEOTIDE SEQUENCE</scope>
</reference>
<dbReference type="SUPFAM" id="SSF47095">
    <property type="entry name" value="HMG-box"/>
    <property type="match status" value="1"/>
</dbReference>
<evidence type="ECO:0000313" key="12">
    <source>
        <dbReference type="EMBL" id="BAB68354.1"/>
    </source>
</evidence>
<feature type="compositionally biased region" description="Low complexity" evidence="10">
    <location>
        <begin position="432"/>
        <end position="451"/>
    </location>
</feature>
<feature type="DNA-binding region" description="HMG box" evidence="9">
    <location>
        <begin position="278"/>
        <end position="346"/>
    </location>
</feature>
<evidence type="ECO:0000256" key="9">
    <source>
        <dbReference type="PROSITE-ProRule" id="PRU00267"/>
    </source>
</evidence>
<comment type="subcellular location">
    <subcellularLocation>
        <location evidence="1">Nucleus</location>
    </subcellularLocation>
</comment>
<dbReference type="InterPro" id="IPR024940">
    <property type="entry name" value="TCF/LEF"/>
</dbReference>
<dbReference type="Gene3D" id="1.10.30.10">
    <property type="entry name" value="High mobility group box domain"/>
    <property type="match status" value="1"/>
</dbReference>
<dbReference type="PANTHER" id="PTHR10373:SF38">
    <property type="entry name" value="PROTEIN PANGOLIN, ISOFORM J"/>
    <property type="match status" value="1"/>
</dbReference>
<dbReference type="GO" id="GO:0060070">
    <property type="term" value="P:canonical Wnt signaling pathway"/>
    <property type="evidence" value="ECO:0007669"/>
    <property type="project" value="TreeGrafter"/>
</dbReference>
<evidence type="ECO:0000256" key="4">
    <source>
        <dbReference type="ARBA" id="ARBA00023015"/>
    </source>
</evidence>
<comment type="similarity">
    <text evidence="2">Belongs to the TCF/LEF family.</text>
</comment>
<evidence type="ECO:0000256" key="6">
    <source>
        <dbReference type="ARBA" id="ARBA00023159"/>
    </source>
</evidence>
<feature type="compositionally biased region" description="Acidic residues" evidence="10">
    <location>
        <begin position="401"/>
        <end position="412"/>
    </location>
</feature>
<dbReference type="GO" id="GO:0000981">
    <property type="term" value="F:DNA-binding transcription factor activity, RNA polymerase II-specific"/>
    <property type="evidence" value="ECO:0007669"/>
    <property type="project" value="TreeGrafter"/>
</dbReference>
<dbReference type="SMART" id="SM00398">
    <property type="entry name" value="HMG"/>
    <property type="match status" value="1"/>
</dbReference>
<evidence type="ECO:0000256" key="2">
    <source>
        <dbReference type="ARBA" id="ARBA00006569"/>
    </source>
</evidence>
<keyword evidence="7" id="KW-0804">Transcription</keyword>
<feature type="compositionally biased region" description="Basic and acidic residues" evidence="10">
    <location>
        <begin position="12"/>
        <end position="83"/>
    </location>
</feature>
<sequence length="659" mass="72042">MPQLNSDEAANDEPKTYNDERVGEEERGWHENDELDNIKGDLVEEEDRDPHRRQSYDHPAKVSSRGHRDSAHRNNESLDRDLPNDISSSRTTFPYLQQDIGAALAQQSLLSNVGLPSSSQVPYNPYAYHHLLYGTPSPSDIDTKPGIPHGARDVPAMYALPGQLGQIPHPLTPWGPTSPTFMCTASAMAGMLRYPYPFGPQFSSASAMTGITPFPMVQPHPHVSGMHPTMIPHPAMALPGHLPNGHATSKSNPDKKNYGHEGGPKKREKGDKPSRPYVKKPLNAFMLYMKEQRAKVVAECTLKESAAINQILGRKWHSLNRDEQQKYYEMARKERQLHQQMFPGWSARDNYGKRKKRKKEKTQDCTAQNPKKCRAVFGLEQQQLWCAPCRRKKKCIRYQHDDDEDDSDDDSDSLQYQTSPGDNIGPNYDDPSVTSQLSSSSAVSANNSGQSHTTGGYSPNRGPIPCDRIKQEKSPPLTHEVSGQQHPSIAPGSFEPSTSESHSVDRAPCAKRPRTSESSAAKSFPDVSRSSGITGGKTQPDLRNRRSNSFGNSPMPQSHLNNGGNLFSPTVLSPGRSPIGGLSSPHSNNFFPHLQPYLQMSTLAGLPPSPLGGFMGLPGFKGISSPMGLGGAVSTGAPGEGHPGSNASRRATSALEGKS</sequence>
<proteinExistence type="evidence at transcript level"/>
<dbReference type="Pfam" id="PF00505">
    <property type="entry name" value="HMG_box"/>
    <property type="match status" value="1"/>
</dbReference>
<organism evidence="12">
    <name type="scientific">Ciona savignyi</name>
    <name type="common">Pacific transparent sea squirt</name>
    <dbReference type="NCBI Taxonomy" id="51511"/>
    <lineage>
        <taxon>Eukaryota</taxon>
        <taxon>Metazoa</taxon>
        <taxon>Chordata</taxon>
        <taxon>Tunicata</taxon>
        <taxon>Ascidiacea</taxon>
        <taxon>Phlebobranchia</taxon>
        <taxon>Cionidae</taxon>
        <taxon>Ciona</taxon>
    </lineage>
</organism>
<feature type="compositionally biased region" description="Gly residues" evidence="10">
    <location>
        <begin position="628"/>
        <end position="642"/>
    </location>
</feature>
<feature type="compositionally biased region" description="Polar residues" evidence="10">
    <location>
        <begin position="547"/>
        <end position="571"/>
    </location>
</feature>
<evidence type="ECO:0000256" key="1">
    <source>
        <dbReference type="ARBA" id="ARBA00004123"/>
    </source>
</evidence>
<evidence type="ECO:0000256" key="10">
    <source>
        <dbReference type="SAM" id="MobiDB-lite"/>
    </source>
</evidence>
<keyword evidence="4" id="KW-0805">Transcription regulation</keyword>